<evidence type="ECO:0000313" key="3">
    <source>
        <dbReference type="Proteomes" id="UP001303285"/>
    </source>
</evidence>
<dbReference type="GeneID" id="78016509"/>
<proteinExistence type="predicted"/>
<reference evidence="2 3" key="1">
    <citation type="submission" date="2023-12" db="EMBL/GenBank/DDBJ databases">
        <title>Baltic Sea Cyanobacteria.</title>
        <authorList>
            <person name="Delbaje E."/>
            <person name="Fewer D.P."/>
            <person name="Shishido T.K."/>
        </authorList>
    </citation>
    <scope>NUCLEOTIDE SEQUENCE [LARGE SCALE GENOMIC DNA]</scope>
    <source>
        <strain evidence="2 3">UHCC 0060</strain>
    </source>
</reference>
<feature type="transmembrane region" description="Helical" evidence="1">
    <location>
        <begin position="127"/>
        <end position="148"/>
    </location>
</feature>
<evidence type="ECO:0000256" key="1">
    <source>
        <dbReference type="SAM" id="Phobius"/>
    </source>
</evidence>
<dbReference type="EMBL" id="JAYGHK010000002">
    <property type="protein sequence ID" value="MEA5606573.1"/>
    <property type="molecule type" value="Genomic_DNA"/>
</dbReference>
<sequence>MAKASFSWQQRINQIPHWSLLKFKTGSPKQRTFKPLSGPGGILGFLTIIVAMLLWNWKLLLALVVGVGVMLFVYSMQKWDWKRHLSQMWKFLTSPNCRLALAVGSGGIATVSTYMAAAIWVESSSSWIAAGAIVQGLATLLTLILLMWQMVSFYGNQEQNHLEQWLVNLTEPDPLKRLIAVRQLTKIISNQQIDSQVQEEVVQCLRLLLSQEQEIVIRDAALDSLQAWDNWRSLPLSKVKTLTPLSTKLKVHLFPQGGSH</sequence>
<accession>A0ABU5UKW9</accession>
<comment type="caution">
    <text evidence="2">The sequence shown here is derived from an EMBL/GenBank/DDBJ whole genome shotgun (WGS) entry which is preliminary data.</text>
</comment>
<feature type="transmembrane region" description="Helical" evidence="1">
    <location>
        <begin position="97"/>
        <end position="121"/>
    </location>
</feature>
<protein>
    <submittedName>
        <fullName evidence="2">Armadillo-type fold-containing protein</fullName>
    </submittedName>
</protein>
<feature type="transmembrane region" description="Helical" evidence="1">
    <location>
        <begin position="59"/>
        <end position="76"/>
    </location>
</feature>
<organism evidence="2 3">
    <name type="scientific">Nodularia spumigena UHCC 0060</name>
    <dbReference type="NCBI Taxonomy" id="3110300"/>
    <lineage>
        <taxon>Bacteria</taxon>
        <taxon>Bacillati</taxon>
        <taxon>Cyanobacteriota</taxon>
        <taxon>Cyanophyceae</taxon>
        <taxon>Nostocales</taxon>
        <taxon>Nodulariaceae</taxon>
        <taxon>Nodularia</taxon>
    </lineage>
</organism>
<dbReference type="RefSeq" id="WP_199912107.1">
    <property type="nucleotide sequence ID" value="NZ_JAYGHK010000002.1"/>
</dbReference>
<keyword evidence="1" id="KW-0812">Transmembrane</keyword>
<keyword evidence="3" id="KW-1185">Reference proteome</keyword>
<evidence type="ECO:0000313" key="2">
    <source>
        <dbReference type="EMBL" id="MEA5606573.1"/>
    </source>
</evidence>
<name>A0ABU5UKW9_NODSP</name>
<keyword evidence="1" id="KW-1133">Transmembrane helix</keyword>
<keyword evidence="1" id="KW-0472">Membrane</keyword>
<gene>
    <name evidence="2" type="ORF">VB695_00445</name>
</gene>
<feature type="transmembrane region" description="Helical" evidence="1">
    <location>
        <begin position="36"/>
        <end position="53"/>
    </location>
</feature>
<dbReference type="Proteomes" id="UP001303285">
    <property type="component" value="Unassembled WGS sequence"/>
</dbReference>